<dbReference type="EMBL" id="ML986753">
    <property type="protein sequence ID" value="KAF2258611.1"/>
    <property type="molecule type" value="Genomic_DNA"/>
</dbReference>
<name>A0A9P4N4R8_9PLEO</name>
<reference evidence="3" key="1">
    <citation type="journal article" date="2020" name="Stud. Mycol.">
        <title>101 Dothideomycetes genomes: A test case for predicting lifestyles and emergence of pathogens.</title>
        <authorList>
            <person name="Haridas S."/>
            <person name="Albert R."/>
            <person name="Binder M."/>
            <person name="Bloem J."/>
            <person name="LaButti K."/>
            <person name="Salamov A."/>
            <person name="Andreopoulos B."/>
            <person name="Baker S."/>
            <person name="Barry K."/>
            <person name="Bills G."/>
            <person name="Bluhm B."/>
            <person name="Cannon C."/>
            <person name="Castanera R."/>
            <person name="Culley D."/>
            <person name="Daum C."/>
            <person name="Ezra D."/>
            <person name="Gonzalez J."/>
            <person name="Henrissat B."/>
            <person name="Kuo A."/>
            <person name="Liang C."/>
            <person name="Lipzen A."/>
            <person name="Lutzoni F."/>
            <person name="Magnuson J."/>
            <person name="Mondo S."/>
            <person name="Nolan M."/>
            <person name="Ohm R."/>
            <person name="Pangilinan J."/>
            <person name="Park H.-J."/>
            <person name="Ramirez L."/>
            <person name="Alfaro M."/>
            <person name="Sun H."/>
            <person name="Tritt A."/>
            <person name="Yoshinaga Y."/>
            <person name="Zwiers L.-H."/>
            <person name="Turgeon B."/>
            <person name="Goodwin S."/>
            <person name="Spatafora J."/>
            <person name="Crous P."/>
            <person name="Grigoriev I."/>
        </authorList>
    </citation>
    <scope>NUCLEOTIDE SEQUENCE [LARGE SCALE GENOMIC DNA]</scope>
    <source>
        <strain evidence="3">CBS 304.66</strain>
    </source>
</reference>
<dbReference type="InterPro" id="IPR036188">
    <property type="entry name" value="FAD/NAD-bd_sf"/>
</dbReference>
<organism evidence="2 3">
    <name type="scientific">Lojkania enalia</name>
    <dbReference type="NCBI Taxonomy" id="147567"/>
    <lineage>
        <taxon>Eukaryota</taxon>
        <taxon>Fungi</taxon>
        <taxon>Dikarya</taxon>
        <taxon>Ascomycota</taxon>
        <taxon>Pezizomycotina</taxon>
        <taxon>Dothideomycetes</taxon>
        <taxon>Pleosporomycetidae</taxon>
        <taxon>Pleosporales</taxon>
        <taxon>Pleosporales incertae sedis</taxon>
        <taxon>Lojkania</taxon>
    </lineage>
</organism>
<gene>
    <name evidence="2" type="ORF">CC78DRAFT_621677</name>
</gene>
<dbReference type="Gene3D" id="3.50.50.60">
    <property type="entry name" value="FAD/NAD(P)-binding domain"/>
    <property type="match status" value="1"/>
</dbReference>
<dbReference type="PANTHER" id="PTHR38663">
    <property type="match status" value="1"/>
</dbReference>
<feature type="compositionally biased region" description="Low complexity" evidence="1">
    <location>
        <begin position="62"/>
        <end position="72"/>
    </location>
</feature>
<feature type="region of interest" description="Disordered" evidence="1">
    <location>
        <begin position="55"/>
        <end position="78"/>
    </location>
</feature>
<dbReference type="OrthoDB" id="76038at2759"/>
<dbReference type="AlphaFoldDB" id="A0A9P4N4R8"/>
<evidence type="ECO:0000313" key="3">
    <source>
        <dbReference type="Proteomes" id="UP000800093"/>
    </source>
</evidence>
<sequence length="574" mass="65162">MHIHDVLIVGAGPCGLAVAARLREHTPSATFTDDEHQRYHWIKKHGRCMNIRNYKTGRDSLNRPSPSSRSSNYESHGEARGVEQGVDILVLDAEGAAWMVRWQRLFKAFEIDYLRSPMFFHVDPADRDALLGYAYEKEREKELQALPGCVGKEVSKHRQKKKWKTVRRMSQGGPDVDERDRKDYYTPSNNLFEAHCNEVVRRYGLRDGLIRQERVTSINYEALTYFYGENESNDTVDDPLDNLTKIFRVSTDRGAHLARVVVLAVGPGNSPSIPPVLGIESSNIHEGYTHAMQIKQLPPPHVMSKIQARKPTNLLIVGGGLTSVQLTDVVVKRGVDRVHLLMRGPLKVKYFDIELDWIGKFRNINQAVFWSADSDEERFKMISEARNGGSITPRYRKILDAHVKTGKVSLHTFTELRSVSWDAHAKTWNKLTSSPMVEFPPIDFIIFATGVHTNVSKIPFMQSFIQRHPTDMVGGLPCLNDDLMWSNDVPLFITGRLAGLRLGPGAPNLVGARVGAERIAWNVEDVLRKLRSHKRSFGSGEREDDEDGGIERLREYVAGRRNRFDTLINVFEEE</sequence>
<accession>A0A9P4N4R8</accession>
<evidence type="ECO:0000313" key="2">
    <source>
        <dbReference type="EMBL" id="KAF2258611.1"/>
    </source>
</evidence>
<evidence type="ECO:0000256" key="1">
    <source>
        <dbReference type="SAM" id="MobiDB-lite"/>
    </source>
</evidence>
<proteinExistence type="predicted"/>
<comment type="caution">
    <text evidence="2">The sequence shown here is derived from an EMBL/GenBank/DDBJ whole genome shotgun (WGS) entry which is preliminary data.</text>
</comment>
<protein>
    <submittedName>
        <fullName evidence="2">FAD/NAD(P)-binding domain-containing protein</fullName>
    </submittedName>
</protein>
<dbReference type="PANTHER" id="PTHR38663:SF1">
    <property type="entry name" value="L-ORNITHINE N(5)-MONOOXYGENASE"/>
    <property type="match status" value="1"/>
</dbReference>
<keyword evidence="3" id="KW-1185">Reference proteome</keyword>
<dbReference type="SUPFAM" id="SSF51905">
    <property type="entry name" value="FAD/NAD(P)-binding domain"/>
    <property type="match status" value="1"/>
</dbReference>
<dbReference type="Proteomes" id="UP000800093">
    <property type="component" value="Unassembled WGS sequence"/>
</dbReference>